<sequence length="1408" mass="164455">MDNNLFAIIRKEVPDPPAIPNLLSKWINVSDDPEDMISIELWENHLKSGIRENFYEIPERELALRTYIKQWEEWAKEAKKIKESKELFNELFNIRKELQYEENLELVLGYGLVVWKENDKLINHPLLTQNMTINHQPKQNKIEVKVPDDAQWNLELEPLIDAGITETEEIRSQFRNLSYESKEENPYVDLFYEASGLSAEGAVAKIEDVKLNPSSQLKVVDGWALFVRNRNQNELLKDIREFNRQLEEENVELPGGLERIITDPEDSPSSWDKDNFHDEWTGLLDKDILFPKEANKEQIQILDSLEHSDGVLVQGPPGTGKSHTIANLISHFMAHGKRTLVTSQKDQALKVLRKMIPESLRSLCLSVLQNDADRKKKLEEAVTYISDIVSNEKDYKLQEEAEDLREKIDIYRRKLQKSKHKLQDLARAELYINMKNFDQPLSPAQAAKKVKDKNKEYSWFNDQPSYQTEKQTIDREQVLQLIPEFSITEREFKQMYDLRKKIYSHLDELHNYQYPNSDDLLNPSDFKDLAQSLAKIDQLQEEADSYYSDLIFKKETALEAIVELAENAVEKYQKITDTWVEELINNQQYPREQLEEAVNKLEELFSELISLQQQLDLTTNINLASEVSLPDYQEFVAEALTKINNDKEPVTWLNFITQFFDGGKTEALKQSQINNSQPETKEEWQQVKNKIDFKIKFREFITAWSGLRNNLGDYLPELETTDNYKAVKEVYEKLKAGIEYTYQLKPQLKEELKETISNHDQLLTNNLDQEIEEIYQVLKIKQEQSEFKSAKQIHQNLRQKLSAVNTESAHQLVERLLSCVPEELARVQEKVDMWEDNYRQLQELEVLEPDYQQFKDLVGKLAEQAPNWAQDWLNADYQTENLYWDNWKEAWQYAALEAYLDDIADSEGKIQKIEAQQKDLEDKLRRSKEQLILVATKLKLKENISQQDVSSLTAWKNAVDKLGKGTGKYAPKWRRKAQEHMQEAKDAVPAWIMPIYRVSETIPKEFGAFDVVIIDEASQSDIRSLLALCRAEKVIVVGDDQQISPSAVGIPHDQVNAFIDQHLDGIPFNEMMDLQTSLYNIADMLFDHQAKLMLKEHFRCVPEIINFSNQEFYNDNILPIRNVPEAEKLQPTLENNFVDEGYIDDRGKVNKPEAEAICQKIKELAENPQYEDKTFGVISLKGKKQAKYIFNEIDNYLTPAQQEKHDFLAGDAYAFQGDERDVMILSLVVGDNKRFRALTSRSAKQRFNVAVSRAKDQLMLFHSVKLSDLNNREDMRYRLLNYIQNGVTTSKELDNPKEIMDSPFEEDVYDWLTERGYQVTPQVEVGSYRIDLVVEGAENRLAVECDGDRWHPPEKWWDDRMRQRQLERVGWKFWRVSGTEFYRNREQAMESIIPRLEELGIKPQDFSD</sequence>
<proteinExistence type="predicted"/>
<dbReference type="PANTHER" id="PTHR43788">
    <property type="entry name" value="DNA2/NAM7 HELICASE FAMILY MEMBER"/>
    <property type="match status" value="1"/>
</dbReference>
<dbReference type="GO" id="GO:0043139">
    <property type="term" value="F:5'-3' DNA helicase activity"/>
    <property type="evidence" value="ECO:0007669"/>
    <property type="project" value="TreeGrafter"/>
</dbReference>
<dbReference type="RefSeq" id="WP_204701546.1">
    <property type="nucleotide sequence ID" value="NZ_JAFBDQ010000007.1"/>
</dbReference>
<dbReference type="Gene3D" id="3.40.50.300">
    <property type="entry name" value="P-loop containing nucleotide triphosphate hydrolases"/>
    <property type="match status" value="3"/>
</dbReference>
<organism evidence="8 9">
    <name type="scientific">Halanaerobacter jeridensis</name>
    <dbReference type="NCBI Taxonomy" id="706427"/>
    <lineage>
        <taxon>Bacteria</taxon>
        <taxon>Bacillati</taxon>
        <taxon>Bacillota</taxon>
        <taxon>Clostridia</taxon>
        <taxon>Halanaerobiales</taxon>
        <taxon>Halobacteroidaceae</taxon>
        <taxon>Halanaerobacter</taxon>
    </lineage>
</organism>
<reference evidence="8" key="1">
    <citation type="submission" date="2021-01" db="EMBL/GenBank/DDBJ databases">
        <title>Genomic Encyclopedia of Type Strains, Phase IV (KMG-IV): sequencing the most valuable type-strain genomes for metagenomic binning, comparative biology and taxonomic classification.</title>
        <authorList>
            <person name="Goeker M."/>
        </authorList>
    </citation>
    <scope>NUCLEOTIDE SEQUENCE</scope>
    <source>
        <strain evidence="8">DSM 23230</strain>
    </source>
</reference>
<dbReference type="CDD" id="cd18808">
    <property type="entry name" value="SF1_C_Upf1"/>
    <property type="match status" value="1"/>
</dbReference>
<accession>A0A938XPD4</accession>
<evidence type="ECO:0000313" key="8">
    <source>
        <dbReference type="EMBL" id="MBM7556768.1"/>
    </source>
</evidence>
<dbReference type="InterPro" id="IPR041679">
    <property type="entry name" value="DNA2/NAM7-like_C"/>
</dbReference>
<dbReference type="Pfam" id="PF18741">
    <property type="entry name" value="MTES_1575"/>
    <property type="match status" value="1"/>
</dbReference>
<dbReference type="EMBL" id="JAFBDQ010000007">
    <property type="protein sequence ID" value="MBM7556768.1"/>
    <property type="molecule type" value="Genomic_DNA"/>
</dbReference>
<dbReference type="InterPro" id="IPR050534">
    <property type="entry name" value="Coronavir_polyprotein_1ab"/>
</dbReference>
<feature type="domain" description="Restriction endonuclease type II-like" evidence="7">
    <location>
        <begin position="1304"/>
        <end position="1395"/>
    </location>
</feature>
<gene>
    <name evidence="8" type="ORF">JOC47_001619</name>
</gene>
<dbReference type="Gene3D" id="3.40.960.10">
    <property type="entry name" value="VSR Endonuclease"/>
    <property type="match status" value="1"/>
</dbReference>
<feature type="coiled-coil region" evidence="5">
    <location>
        <begin position="896"/>
        <end position="930"/>
    </location>
</feature>
<evidence type="ECO:0000256" key="4">
    <source>
        <dbReference type="ARBA" id="ARBA00022840"/>
    </source>
</evidence>
<dbReference type="InterPro" id="IPR047187">
    <property type="entry name" value="SF1_C_Upf1"/>
</dbReference>
<dbReference type="InterPro" id="IPR049468">
    <property type="entry name" value="Restrct_endonuc-II-like_dom"/>
</dbReference>
<dbReference type="SUPFAM" id="SSF52540">
    <property type="entry name" value="P-loop containing nucleoside triphosphate hydrolases"/>
    <property type="match status" value="1"/>
</dbReference>
<name>A0A938XPD4_9FIRM</name>
<comment type="caution">
    <text evidence="8">The sequence shown here is derived from an EMBL/GenBank/DDBJ whole genome shotgun (WGS) entry which is preliminary data.</text>
</comment>
<feature type="domain" description="DNA2/NAM7 helicase-like C-terminal" evidence="6">
    <location>
        <begin position="1088"/>
        <end position="1261"/>
    </location>
</feature>
<evidence type="ECO:0000313" key="9">
    <source>
        <dbReference type="Proteomes" id="UP000774000"/>
    </source>
</evidence>
<evidence type="ECO:0000259" key="7">
    <source>
        <dbReference type="Pfam" id="PF18741"/>
    </source>
</evidence>
<feature type="coiled-coil region" evidence="5">
    <location>
        <begin position="394"/>
        <end position="428"/>
    </location>
</feature>
<dbReference type="PANTHER" id="PTHR43788:SF8">
    <property type="entry name" value="DNA-BINDING PROTEIN SMUBP-2"/>
    <property type="match status" value="1"/>
</dbReference>
<keyword evidence="9" id="KW-1185">Reference proteome</keyword>
<keyword evidence="2" id="KW-0378">Hydrolase</keyword>
<evidence type="ECO:0000259" key="6">
    <source>
        <dbReference type="Pfam" id="PF13087"/>
    </source>
</evidence>
<dbReference type="GO" id="GO:0016787">
    <property type="term" value="F:hydrolase activity"/>
    <property type="evidence" value="ECO:0007669"/>
    <property type="project" value="UniProtKB-KW"/>
</dbReference>
<dbReference type="GO" id="GO:0005524">
    <property type="term" value="F:ATP binding"/>
    <property type="evidence" value="ECO:0007669"/>
    <property type="project" value="UniProtKB-KW"/>
</dbReference>
<keyword evidence="4" id="KW-0067">ATP-binding</keyword>
<dbReference type="InterPro" id="IPR011335">
    <property type="entry name" value="Restrct_endonuc-II-like"/>
</dbReference>
<keyword evidence="5" id="KW-0175">Coiled coil</keyword>
<evidence type="ECO:0000256" key="1">
    <source>
        <dbReference type="ARBA" id="ARBA00022741"/>
    </source>
</evidence>
<protein>
    <submittedName>
        <fullName evidence="8">Superfamily I DNA and/or RNA helicase/uncharacterized protein YlzI (FlbEa/FlbD family)</fullName>
    </submittedName>
</protein>
<evidence type="ECO:0000256" key="2">
    <source>
        <dbReference type="ARBA" id="ARBA00022801"/>
    </source>
</evidence>
<dbReference type="Proteomes" id="UP000774000">
    <property type="component" value="Unassembled WGS sequence"/>
</dbReference>
<dbReference type="SUPFAM" id="SSF52980">
    <property type="entry name" value="Restriction endonuclease-like"/>
    <property type="match status" value="1"/>
</dbReference>
<dbReference type="InterPro" id="IPR027417">
    <property type="entry name" value="P-loop_NTPase"/>
</dbReference>
<evidence type="ECO:0000256" key="5">
    <source>
        <dbReference type="SAM" id="Coils"/>
    </source>
</evidence>
<evidence type="ECO:0000256" key="3">
    <source>
        <dbReference type="ARBA" id="ARBA00022806"/>
    </source>
</evidence>
<keyword evidence="3 8" id="KW-0347">Helicase</keyword>
<keyword evidence="1" id="KW-0547">Nucleotide-binding</keyword>
<dbReference type="Pfam" id="PF13087">
    <property type="entry name" value="AAA_12"/>
    <property type="match status" value="1"/>
</dbReference>